<dbReference type="GO" id="GO:0005634">
    <property type="term" value="C:nucleus"/>
    <property type="evidence" value="ECO:0007669"/>
    <property type="project" value="TreeGrafter"/>
</dbReference>
<dbReference type="FunFam" id="3.30.160.60:FF:000125">
    <property type="entry name" value="Putative zinc finger protein 143"/>
    <property type="match status" value="1"/>
</dbReference>
<keyword evidence="3 5" id="KW-0863">Zinc-finger</keyword>
<accession>A0A6A7BTP2</accession>
<dbReference type="GO" id="GO:0000978">
    <property type="term" value="F:RNA polymerase II cis-regulatory region sequence-specific DNA binding"/>
    <property type="evidence" value="ECO:0007669"/>
    <property type="project" value="UniProtKB-ARBA"/>
</dbReference>
<dbReference type="PANTHER" id="PTHR24409:SF295">
    <property type="entry name" value="AZ2-RELATED"/>
    <property type="match status" value="1"/>
</dbReference>
<gene>
    <name evidence="8" type="ORF">K470DRAFT_259723</name>
</gene>
<evidence type="ECO:0000313" key="8">
    <source>
        <dbReference type="EMBL" id="KAF2858544.1"/>
    </source>
</evidence>
<name>A0A6A7BTP2_9PEZI</name>
<evidence type="ECO:0000256" key="3">
    <source>
        <dbReference type="ARBA" id="ARBA00022771"/>
    </source>
</evidence>
<dbReference type="Proteomes" id="UP000799421">
    <property type="component" value="Unassembled WGS sequence"/>
</dbReference>
<feature type="domain" description="C2H2-type" evidence="7">
    <location>
        <begin position="154"/>
        <end position="182"/>
    </location>
</feature>
<dbReference type="PANTHER" id="PTHR24409">
    <property type="entry name" value="ZINC FINGER PROTEIN 142"/>
    <property type="match status" value="1"/>
</dbReference>
<dbReference type="OrthoDB" id="4748970at2759"/>
<feature type="domain" description="C2H2-type" evidence="7">
    <location>
        <begin position="36"/>
        <end position="65"/>
    </location>
</feature>
<dbReference type="SUPFAM" id="SSF57667">
    <property type="entry name" value="beta-beta-alpha zinc fingers"/>
    <property type="match status" value="4"/>
</dbReference>
<keyword evidence="2" id="KW-0677">Repeat</keyword>
<reference evidence="8" key="1">
    <citation type="journal article" date="2020" name="Stud. Mycol.">
        <title>101 Dothideomycetes genomes: a test case for predicting lifestyles and emergence of pathogens.</title>
        <authorList>
            <person name="Haridas S."/>
            <person name="Albert R."/>
            <person name="Binder M."/>
            <person name="Bloem J."/>
            <person name="Labutti K."/>
            <person name="Salamov A."/>
            <person name="Andreopoulos B."/>
            <person name="Baker S."/>
            <person name="Barry K."/>
            <person name="Bills G."/>
            <person name="Bluhm B."/>
            <person name="Cannon C."/>
            <person name="Castanera R."/>
            <person name="Culley D."/>
            <person name="Daum C."/>
            <person name="Ezra D."/>
            <person name="Gonzalez J."/>
            <person name="Henrissat B."/>
            <person name="Kuo A."/>
            <person name="Liang C."/>
            <person name="Lipzen A."/>
            <person name="Lutzoni F."/>
            <person name="Magnuson J."/>
            <person name="Mondo S."/>
            <person name="Nolan M."/>
            <person name="Ohm R."/>
            <person name="Pangilinan J."/>
            <person name="Park H.-J."/>
            <person name="Ramirez L."/>
            <person name="Alfaro M."/>
            <person name="Sun H."/>
            <person name="Tritt A."/>
            <person name="Yoshinaga Y."/>
            <person name="Zwiers L.-H."/>
            <person name="Turgeon B."/>
            <person name="Goodwin S."/>
            <person name="Spatafora J."/>
            <person name="Crous P."/>
            <person name="Grigoriev I."/>
        </authorList>
    </citation>
    <scope>NUCLEOTIDE SEQUENCE</scope>
    <source>
        <strain evidence="8">CBS 480.64</strain>
    </source>
</reference>
<dbReference type="InterPro" id="IPR036236">
    <property type="entry name" value="Znf_C2H2_sf"/>
</dbReference>
<dbReference type="GO" id="GO:0008270">
    <property type="term" value="F:zinc ion binding"/>
    <property type="evidence" value="ECO:0007669"/>
    <property type="project" value="UniProtKB-KW"/>
</dbReference>
<dbReference type="InterPro" id="IPR013087">
    <property type="entry name" value="Znf_C2H2_type"/>
</dbReference>
<organism evidence="8 9">
    <name type="scientific">Piedraia hortae CBS 480.64</name>
    <dbReference type="NCBI Taxonomy" id="1314780"/>
    <lineage>
        <taxon>Eukaryota</taxon>
        <taxon>Fungi</taxon>
        <taxon>Dikarya</taxon>
        <taxon>Ascomycota</taxon>
        <taxon>Pezizomycotina</taxon>
        <taxon>Dothideomycetes</taxon>
        <taxon>Dothideomycetidae</taxon>
        <taxon>Capnodiales</taxon>
        <taxon>Piedraiaceae</taxon>
        <taxon>Piedraia</taxon>
    </lineage>
</organism>
<dbReference type="Gene3D" id="3.30.160.60">
    <property type="entry name" value="Classic Zinc Finger"/>
    <property type="match status" value="7"/>
</dbReference>
<dbReference type="SMART" id="SM00355">
    <property type="entry name" value="ZnF_C2H2"/>
    <property type="match status" value="10"/>
</dbReference>
<evidence type="ECO:0000256" key="6">
    <source>
        <dbReference type="SAM" id="MobiDB-lite"/>
    </source>
</evidence>
<evidence type="ECO:0000256" key="4">
    <source>
        <dbReference type="ARBA" id="ARBA00022833"/>
    </source>
</evidence>
<feature type="domain" description="C2H2-type" evidence="7">
    <location>
        <begin position="66"/>
        <end position="96"/>
    </location>
</feature>
<keyword evidence="4" id="KW-0862">Zinc</keyword>
<evidence type="ECO:0000256" key="1">
    <source>
        <dbReference type="ARBA" id="ARBA00022723"/>
    </source>
</evidence>
<proteinExistence type="predicted"/>
<dbReference type="PROSITE" id="PS50157">
    <property type="entry name" value="ZINC_FINGER_C2H2_2"/>
    <property type="match status" value="6"/>
</dbReference>
<feature type="region of interest" description="Disordered" evidence="6">
    <location>
        <begin position="1"/>
        <end position="36"/>
    </location>
</feature>
<protein>
    <recommendedName>
        <fullName evidence="7">C2H2-type domain-containing protein</fullName>
    </recommendedName>
</protein>
<feature type="domain" description="C2H2-type" evidence="7">
    <location>
        <begin position="240"/>
        <end position="270"/>
    </location>
</feature>
<dbReference type="EMBL" id="MU006008">
    <property type="protein sequence ID" value="KAF2858544.1"/>
    <property type="molecule type" value="Genomic_DNA"/>
</dbReference>
<sequence length="419" mass="47284">MLTATLKRNLPPCKASLEPPTKRVHSSISKSRPKKYHCTEPDCGKSFDRPVRLTTHLRSHTNTRPYVCPVEGCGKDFLRTEHLKRHEKDKHSEIKNHVCGICERAFTTGTRLRRHEAAHERKKQLSCTECDREFRSADTLQRHIKADHEGQPCHACEECSRGFNSTKALGRHVQREHSAPAYHCSMCSSSPFRTYAELQVHLKSEHPATCVECGLVCDSNRALRAHVEIVHGMSGTKKAHPCPIDGCDRSFSKTGNLNVHVQNVHLKLREFVCGTFDLSNNAKVSGWDGMGCGMACGTKATLENHVRTQHLGLPNPIKPSRRKAREEKDGKKALSMLTGVGYEENKDIECLVPECQFRFTKDYHLGTHLERTHGWSIETISDEINTRRAYDGTWGVPIDPRLESDQVGLNGCDDELMFE</sequence>
<feature type="domain" description="C2H2-type" evidence="7">
    <location>
        <begin position="97"/>
        <end position="124"/>
    </location>
</feature>
<evidence type="ECO:0000259" key="7">
    <source>
        <dbReference type="PROSITE" id="PS50157"/>
    </source>
</evidence>
<dbReference type="AlphaFoldDB" id="A0A6A7BTP2"/>
<evidence type="ECO:0000256" key="2">
    <source>
        <dbReference type="ARBA" id="ARBA00022737"/>
    </source>
</evidence>
<dbReference type="GO" id="GO:0000981">
    <property type="term" value="F:DNA-binding transcription factor activity, RNA polymerase II-specific"/>
    <property type="evidence" value="ECO:0007669"/>
    <property type="project" value="TreeGrafter"/>
</dbReference>
<evidence type="ECO:0000313" key="9">
    <source>
        <dbReference type="Proteomes" id="UP000799421"/>
    </source>
</evidence>
<dbReference type="Pfam" id="PF00096">
    <property type="entry name" value="zf-C2H2"/>
    <property type="match status" value="3"/>
</dbReference>
<keyword evidence="9" id="KW-1185">Reference proteome</keyword>
<evidence type="ECO:0000256" key="5">
    <source>
        <dbReference type="PROSITE-ProRule" id="PRU00042"/>
    </source>
</evidence>
<dbReference type="PROSITE" id="PS00028">
    <property type="entry name" value="ZINC_FINGER_C2H2_1"/>
    <property type="match status" value="7"/>
</dbReference>
<keyword evidence="1" id="KW-0479">Metal-binding</keyword>
<dbReference type="Pfam" id="PF13912">
    <property type="entry name" value="zf-C2H2_6"/>
    <property type="match status" value="2"/>
</dbReference>
<feature type="domain" description="C2H2-type" evidence="7">
    <location>
        <begin position="125"/>
        <end position="153"/>
    </location>
</feature>